<gene>
    <name evidence="2" type="ORF">ACFSW7_03815</name>
</gene>
<reference evidence="3" key="1">
    <citation type="journal article" date="2019" name="Int. J. Syst. Evol. Microbiol.">
        <title>The Global Catalogue of Microorganisms (GCM) 10K type strain sequencing project: providing services to taxonomists for standard genome sequencing and annotation.</title>
        <authorList>
            <consortium name="The Broad Institute Genomics Platform"/>
            <consortium name="The Broad Institute Genome Sequencing Center for Infectious Disease"/>
            <person name="Wu L."/>
            <person name="Ma J."/>
        </authorList>
    </citation>
    <scope>NUCLEOTIDE SEQUENCE [LARGE SCALE GENOMIC DNA]</scope>
    <source>
        <strain evidence="3">TISTR 1514</strain>
    </source>
</reference>
<feature type="transmembrane region" description="Helical" evidence="1">
    <location>
        <begin position="160"/>
        <end position="181"/>
    </location>
</feature>
<name>A0ABW5UW99_9MICO</name>
<dbReference type="EMBL" id="JBHUNE010000003">
    <property type="protein sequence ID" value="MFD2757505.1"/>
    <property type="molecule type" value="Genomic_DNA"/>
</dbReference>
<sequence length="207" mass="22630">MALSRKNQRKLNRLRQDAERLWSEQQSVFSKARDLAGRAGGEARSYADKEIVPVIRKTVDNDIRPAFDRGVTQGRRVLAGASDKFQHRVLPAVAQAGGSVTGAVREFVDNNQTLQNIQSTAQDFGKQASANVGKVQARIAKEQKKLEKQAKKQQKSGPGVGGWFLIGAGVASLAAVGYALWQTFRADDDLWIADEELDAPVKTVTNN</sequence>
<evidence type="ECO:0000313" key="2">
    <source>
        <dbReference type="EMBL" id="MFD2757505.1"/>
    </source>
</evidence>
<keyword evidence="1" id="KW-0472">Membrane</keyword>
<evidence type="ECO:0000313" key="3">
    <source>
        <dbReference type="Proteomes" id="UP001597492"/>
    </source>
</evidence>
<evidence type="ECO:0008006" key="4">
    <source>
        <dbReference type="Google" id="ProtNLM"/>
    </source>
</evidence>
<dbReference type="Proteomes" id="UP001597492">
    <property type="component" value="Unassembled WGS sequence"/>
</dbReference>
<protein>
    <recommendedName>
        <fullName evidence="4">DNA helicase</fullName>
    </recommendedName>
</protein>
<comment type="caution">
    <text evidence="2">The sequence shown here is derived from an EMBL/GenBank/DDBJ whole genome shotgun (WGS) entry which is preliminary data.</text>
</comment>
<evidence type="ECO:0000256" key="1">
    <source>
        <dbReference type="SAM" id="Phobius"/>
    </source>
</evidence>
<organism evidence="2 3">
    <name type="scientific">Gulosibacter faecalis</name>
    <dbReference type="NCBI Taxonomy" id="272240"/>
    <lineage>
        <taxon>Bacteria</taxon>
        <taxon>Bacillati</taxon>
        <taxon>Actinomycetota</taxon>
        <taxon>Actinomycetes</taxon>
        <taxon>Micrococcales</taxon>
        <taxon>Microbacteriaceae</taxon>
        <taxon>Gulosibacter</taxon>
    </lineage>
</organism>
<keyword evidence="1" id="KW-1133">Transmembrane helix</keyword>
<dbReference type="RefSeq" id="WP_019618049.1">
    <property type="nucleotide sequence ID" value="NZ_JBHUNE010000003.1"/>
</dbReference>
<keyword evidence="1" id="KW-0812">Transmembrane</keyword>
<keyword evidence="3" id="KW-1185">Reference proteome</keyword>
<proteinExistence type="predicted"/>
<accession>A0ABW5UW99</accession>